<evidence type="ECO:0000313" key="2">
    <source>
        <dbReference type="Proteomes" id="UP000240989"/>
    </source>
</evidence>
<gene>
    <name evidence="1" type="ORF">C0W27_16135</name>
</gene>
<sequence>MTFEQADFHTMISQFISTDSVERVEHVDEYRQLRECGIGHSAFDNWAKFYNLTPENCFLFWQRHDLARKVRHNNKANLSSVRFMIEAEIDPKNIFFHDLNLINVINYYQGECCKPCFVMNLSELQIVKLFDLIISMIDKTSNRNLVWLLSDGTPQLHVMPYALIAAKYGDGKLRKRASTMFVRKLSHPSYDKAAVSMIAQAKHYLVSARQIAENAEND</sequence>
<evidence type="ECO:0000313" key="1">
    <source>
        <dbReference type="EMBL" id="PSX07098.1"/>
    </source>
</evidence>
<dbReference type="RefSeq" id="WP_107187968.1">
    <property type="nucleotide sequence ID" value="NZ_PYOU01000014.1"/>
</dbReference>
<dbReference type="EMBL" id="PYOU01000014">
    <property type="protein sequence ID" value="PSX07098.1"/>
    <property type="molecule type" value="Genomic_DNA"/>
</dbReference>
<comment type="caution">
    <text evidence="1">The sequence shown here is derived from an EMBL/GenBank/DDBJ whole genome shotgun (WGS) entry which is preliminary data.</text>
</comment>
<dbReference type="Proteomes" id="UP000240989">
    <property type="component" value="Unassembled WGS sequence"/>
</dbReference>
<proteinExistence type="predicted"/>
<keyword evidence="2" id="KW-1185">Reference proteome</keyword>
<protein>
    <submittedName>
        <fullName evidence="1">Uncharacterized protein</fullName>
    </submittedName>
</protein>
<name>A0ABX5H187_PHOAN</name>
<accession>A0ABX5H187</accession>
<reference evidence="1 2" key="1">
    <citation type="submission" date="2018-01" db="EMBL/GenBank/DDBJ databases">
        <title>Whole genome sequencing of Histamine producing bacteria.</title>
        <authorList>
            <person name="Butler K."/>
        </authorList>
    </citation>
    <scope>NUCLEOTIDE SEQUENCE [LARGE SCALE GENOMIC DNA]</scope>
    <source>
        <strain evidence="1 2">A6-1</strain>
    </source>
</reference>
<organism evidence="1 2">
    <name type="scientific">Photobacterium angustum</name>
    <dbReference type="NCBI Taxonomy" id="661"/>
    <lineage>
        <taxon>Bacteria</taxon>
        <taxon>Pseudomonadati</taxon>
        <taxon>Pseudomonadota</taxon>
        <taxon>Gammaproteobacteria</taxon>
        <taxon>Vibrionales</taxon>
        <taxon>Vibrionaceae</taxon>
        <taxon>Photobacterium</taxon>
    </lineage>
</organism>